<dbReference type="PANTHER" id="PTHR45136">
    <property type="entry name" value="ABC TRANSPORTER DOMAIN-CONTAINING PROTEIN"/>
    <property type="match status" value="1"/>
</dbReference>
<dbReference type="PROSITE" id="PS50929">
    <property type="entry name" value="ABC_TM1F"/>
    <property type="match status" value="2"/>
</dbReference>
<feature type="domain" description="ABC transmembrane type-1" evidence="14">
    <location>
        <begin position="201"/>
        <end position="489"/>
    </location>
</feature>
<sequence>MKLFEVTLTEPPKENLKQSWYAGFVLSLSQLLTTANTGRVIAEVGSMALDLSKATDGMKSIITVPKRDSKMEIDNSAGIRHEKINGVLEGGSGQSTIVGLIERFSNPLHGLVELIDVIDLLSQTAKEKPQKMSIPGWNYGNQHPKMTKLSKLRAASSTKLSDTVTCRGGLRPGGLFYIAFDMGRKGGMFRYANGIDMLLMLLGTLGSIGDGLMSPLTMLVLSDVINEYGDVDPSFSIQVVDKHSLWLFCVAIGVGISAFIEGICWTRTSERQTSRMRMEYLKSVLRQEVGFFDKQAASSTTFQVISTISSDAHSIQDVISEKIPNCLAHLSSFIFCLIVAFFLSWRLAVAALPFSLMFIIPGVGFGKLMMNLGMKMKVAYGVAGEIAEQAISSVRTVYSYAGECQTLDRFSHALQKSMTLGIKLGFTKGLLIGSMGTIYAAWAFQAWVGTILVTEKGEGGGSVFISGVCVILGGLSIMNALPNLSFILEATAAATRIFEITDRIPEIDSENEKGKILAYVRGEIEFKEVEFSYPSRPTTKILQGFNLKVKAGKTVGLVGGSGSGKSTIISLLERFYDPVKGNILLDGHKIKRLQLKWLRSQIGLVNQEPVLFATSIKENILFGKEGAPLELVVRAAKAANAHGFISKLPQGYETQVRHGWAIWNSVVWRAKAKDCHCKGFNKRPRILLLDEATSALDAESERIVQEALDQASLGRTTIMIAHRLSTIHKADIIVVLQSGRVVESGSHNDLIQMNNGQGGAYSRMLQLQQSAMQSNSSFYRPADGTSHSRTMSAQTPVSVTSSLPSSPAFLFSPAFSISMAPSIQLHSYDESDSENLEKSSYPPWQWRLVKMNLPEWKRGLLGCIGAAVFGAIQPTHAYCLGTVVSVYFLKDDSSIKSQTKFYCFIFLGLAVLSFIANLLQHYNFAIMGERLIKRVREKMLGKVLTFEIGWFDQDENTSAAICARLATEANMVRSLIGDRISLLVQVFFSASLAFMVGLIVTWRLAIVMIAMQPLLIGSFYSKSVLMKSMSEKALKAQNEGSQLASEAAVNHRTITAFSSQQRILGLFGATMEGPKKENIKQSWFSGFGLFSSQFLTTASIALTYWYGGRLMIHGLITPKHLFQAFFILMSTGKNIADAGSMTSDLAKGSRAMRSVFAILDRQSKIEPEDPERIMVNKAIKGCIELKNVFFSYPTRPDQMIFKGLSLRIEAGKTAALVGESGSGKSTVIGLIERFYDPLSGSVQIDQHDIRSYNLRKLRSHIALVSQEPILFAGTIYENIVYGKENATEAEIRRAALLANAHEFISSMKDGYKTYCGERGVQLSGGQKQRIALARAILKNPAIILLDEATSALDSMSENLVQEALEKMMVGRTCVVVAHRLSTIQKSDTIAVIKNGKVVEQGSHSDLLAVGHGGTYYSLIKLQGNHSPYR</sequence>
<dbReference type="FunFam" id="1.20.1560.10:FF:000126">
    <property type="entry name" value="Putative ABC transporter B family member 8"/>
    <property type="match status" value="1"/>
</dbReference>
<dbReference type="FunFam" id="3.40.50.300:FF:000479">
    <property type="entry name" value="Multidrug resistance protein 1A"/>
    <property type="match status" value="1"/>
</dbReference>
<evidence type="ECO:0000256" key="11">
    <source>
        <dbReference type="ARBA" id="ARBA00023180"/>
    </source>
</evidence>
<keyword evidence="3" id="KW-0813">Transport</keyword>
<protein>
    <submittedName>
        <fullName evidence="15">ABC transporter B family member 15</fullName>
    </submittedName>
</protein>
<dbReference type="InterPro" id="IPR003439">
    <property type="entry name" value="ABC_transporter-like_ATP-bd"/>
</dbReference>
<keyword evidence="11" id="KW-0325">Glycoprotein</keyword>
<comment type="subcellular location">
    <subcellularLocation>
        <location evidence="1">Membrane</location>
        <topology evidence="1">Multi-pass membrane protein</topology>
    </subcellularLocation>
</comment>
<evidence type="ECO:0000256" key="10">
    <source>
        <dbReference type="ARBA" id="ARBA00023136"/>
    </source>
</evidence>
<feature type="domain" description="ABC transporter" evidence="13">
    <location>
        <begin position="524"/>
        <end position="763"/>
    </location>
</feature>
<keyword evidence="7" id="KW-0067">ATP-binding</keyword>
<dbReference type="PANTHER" id="PTHR45136:SF2">
    <property type="entry name" value="ABC TRANSPORTER DOMAIN-CONTAINING PROTEIN"/>
    <property type="match status" value="1"/>
</dbReference>
<evidence type="ECO:0000256" key="6">
    <source>
        <dbReference type="ARBA" id="ARBA00022741"/>
    </source>
</evidence>
<feature type="domain" description="ABC transporter" evidence="13">
    <location>
        <begin position="1183"/>
        <end position="1419"/>
    </location>
</feature>
<dbReference type="SMART" id="SM00382">
    <property type="entry name" value="AAA"/>
    <property type="match status" value="2"/>
</dbReference>
<evidence type="ECO:0000256" key="7">
    <source>
        <dbReference type="ARBA" id="ARBA00022840"/>
    </source>
</evidence>
<feature type="transmembrane region" description="Helical" evidence="12">
    <location>
        <begin position="326"/>
        <end position="345"/>
    </location>
</feature>
<dbReference type="FunFam" id="3.40.50.300:FF:000205">
    <property type="entry name" value="ABC transporter B family member 4"/>
    <property type="match status" value="1"/>
</dbReference>
<accession>A0A438GK78</accession>
<keyword evidence="10 12" id="KW-0472">Membrane</keyword>
<evidence type="ECO:0000256" key="9">
    <source>
        <dbReference type="ARBA" id="ARBA00022989"/>
    </source>
</evidence>
<keyword evidence="9 12" id="KW-1133">Transmembrane helix</keyword>
<dbReference type="InterPro" id="IPR027417">
    <property type="entry name" value="P-loop_NTPase"/>
</dbReference>
<keyword evidence="6" id="KW-0547">Nucleotide-binding</keyword>
<evidence type="ECO:0000256" key="12">
    <source>
        <dbReference type="SAM" id="Phobius"/>
    </source>
</evidence>
<feature type="transmembrane region" description="Helical" evidence="12">
    <location>
        <begin position="980"/>
        <end position="1000"/>
    </location>
</feature>
<evidence type="ECO:0000256" key="2">
    <source>
        <dbReference type="ARBA" id="ARBA00007577"/>
    </source>
</evidence>
<dbReference type="SUPFAM" id="SSF52540">
    <property type="entry name" value="P-loop containing nucleoside triphosphate hydrolases"/>
    <property type="match status" value="2"/>
</dbReference>
<dbReference type="Pfam" id="PF00664">
    <property type="entry name" value="ABC_membrane"/>
    <property type="match status" value="2"/>
</dbReference>
<dbReference type="PROSITE" id="PS50893">
    <property type="entry name" value="ABC_TRANSPORTER_2"/>
    <property type="match status" value="2"/>
</dbReference>
<proteinExistence type="inferred from homology"/>
<dbReference type="CDD" id="cd18577">
    <property type="entry name" value="ABC_6TM_Pgp_ABCB1_D1_like"/>
    <property type="match status" value="1"/>
</dbReference>
<dbReference type="InterPro" id="IPR036640">
    <property type="entry name" value="ABC1_TM_sf"/>
</dbReference>
<dbReference type="GO" id="GO:0140359">
    <property type="term" value="F:ABC-type transporter activity"/>
    <property type="evidence" value="ECO:0007669"/>
    <property type="project" value="InterPro"/>
</dbReference>
<dbReference type="GO" id="GO:0016887">
    <property type="term" value="F:ATP hydrolysis activity"/>
    <property type="evidence" value="ECO:0007669"/>
    <property type="project" value="InterPro"/>
</dbReference>
<gene>
    <name evidence="15" type="primary">ABCB15_11</name>
    <name evidence="15" type="ORF">CK203_050620</name>
</gene>
<evidence type="ECO:0000313" key="15">
    <source>
        <dbReference type="EMBL" id="RVW72626.1"/>
    </source>
</evidence>
<dbReference type="CDD" id="cd18578">
    <property type="entry name" value="ABC_6TM_Pgp_ABCB1_D2_like"/>
    <property type="match status" value="1"/>
</dbReference>
<comment type="similarity">
    <text evidence="2">Belongs to the ABC transporter superfamily. ABCB family. Multidrug resistance exporter (TC 3.A.1.201) subfamily.</text>
</comment>
<organism evidence="15 16">
    <name type="scientific">Vitis vinifera</name>
    <name type="common">Grape</name>
    <dbReference type="NCBI Taxonomy" id="29760"/>
    <lineage>
        <taxon>Eukaryota</taxon>
        <taxon>Viridiplantae</taxon>
        <taxon>Streptophyta</taxon>
        <taxon>Embryophyta</taxon>
        <taxon>Tracheophyta</taxon>
        <taxon>Spermatophyta</taxon>
        <taxon>Magnoliopsida</taxon>
        <taxon>eudicotyledons</taxon>
        <taxon>Gunneridae</taxon>
        <taxon>Pentapetalae</taxon>
        <taxon>rosids</taxon>
        <taxon>Vitales</taxon>
        <taxon>Vitaceae</taxon>
        <taxon>Viteae</taxon>
        <taxon>Vitis</taxon>
    </lineage>
</organism>
<dbReference type="InterPro" id="IPR011527">
    <property type="entry name" value="ABC1_TM_dom"/>
</dbReference>
<evidence type="ECO:0000256" key="8">
    <source>
        <dbReference type="ARBA" id="ARBA00022967"/>
    </source>
</evidence>
<dbReference type="EMBL" id="QGNW01000410">
    <property type="protein sequence ID" value="RVW72626.1"/>
    <property type="molecule type" value="Genomic_DNA"/>
</dbReference>
<feature type="transmembrane region" description="Helical" evidence="12">
    <location>
        <begin position="351"/>
        <end position="370"/>
    </location>
</feature>
<feature type="transmembrane region" description="Helical" evidence="12">
    <location>
        <begin position="1083"/>
        <end position="1106"/>
    </location>
</feature>
<evidence type="ECO:0000256" key="4">
    <source>
        <dbReference type="ARBA" id="ARBA00022692"/>
    </source>
</evidence>
<evidence type="ECO:0000256" key="5">
    <source>
        <dbReference type="ARBA" id="ARBA00022737"/>
    </source>
</evidence>
<dbReference type="SUPFAM" id="SSF90123">
    <property type="entry name" value="ABC transporter transmembrane region"/>
    <property type="match status" value="2"/>
</dbReference>
<dbReference type="FunFam" id="1.20.1560.10:FF:000207">
    <property type="entry name" value="ABC transporter B family member 15-like"/>
    <property type="match status" value="1"/>
</dbReference>
<keyword evidence="4 12" id="KW-0812">Transmembrane</keyword>
<evidence type="ECO:0000259" key="14">
    <source>
        <dbReference type="PROSITE" id="PS50929"/>
    </source>
</evidence>
<feature type="transmembrane region" description="Helical" evidence="12">
    <location>
        <begin position="901"/>
        <end position="919"/>
    </location>
</feature>
<dbReference type="GO" id="GO:0016020">
    <property type="term" value="C:membrane"/>
    <property type="evidence" value="ECO:0007669"/>
    <property type="project" value="UniProtKB-SubCell"/>
</dbReference>
<feature type="transmembrane region" description="Helical" evidence="12">
    <location>
        <begin position="198"/>
        <end position="225"/>
    </location>
</feature>
<evidence type="ECO:0000313" key="16">
    <source>
        <dbReference type="Proteomes" id="UP000288805"/>
    </source>
</evidence>
<dbReference type="Gene3D" id="1.20.1560.10">
    <property type="entry name" value="ABC transporter type 1, transmembrane domain"/>
    <property type="match status" value="2"/>
</dbReference>
<dbReference type="InterPro" id="IPR017871">
    <property type="entry name" value="ABC_transporter-like_CS"/>
</dbReference>
<reference evidence="15 16" key="1">
    <citation type="journal article" date="2018" name="PLoS Genet.">
        <title>Population sequencing reveals clonal diversity and ancestral inbreeding in the grapevine cultivar Chardonnay.</title>
        <authorList>
            <person name="Roach M.J."/>
            <person name="Johnson D.L."/>
            <person name="Bohlmann J."/>
            <person name="van Vuuren H.J."/>
            <person name="Jones S.J."/>
            <person name="Pretorius I.S."/>
            <person name="Schmidt S.A."/>
            <person name="Borneman A.R."/>
        </authorList>
    </citation>
    <scope>NUCLEOTIDE SEQUENCE [LARGE SCALE GENOMIC DNA]</scope>
    <source>
        <strain evidence="16">cv. Chardonnay</strain>
        <tissue evidence="15">Leaf</tissue>
    </source>
</reference>
<feature type="transmembrane region" description="Helical" evidence="12">
    <location>
        <begin position="245"/>
        <end position="268"/>
    </location>
</feature>
<keyword evidence="8" id="KW-1278">Translocase</keyword>
<dbReference type="InterPro" id="IPR003593">
    <property type="entry name" value="AAA+_ATPase"/>
</dbReference>
<dbReference type="Pfam" id="PF00005">
    <property type="entry name" value="ABC_tran"/>
    <property type="match status" value="2"/>
</dbReference>
<keyword evidence="5" id="KW-0677">Repeat</keyword>
<dbReference type="CDD" id="cd03249">
    <property type="entry name" value="ABC_MTABC3_MDL1_MDL2"/>
    <property type="match status" value="1"/>
</dbReference>
<dbReference type="Proteomes" id="UP000288805">
    <property type="component" value="Unassembled WGS sequence"/>
</dbReference>
<feature type="transmembrane region" description="Helical" evidence="12">
    <location>
        <begin position="860"/>
        <end position="889"/>
    </location>
</feature>
<evidence type="ECO:0000256" key="3">
    <source>
        <dbReference type="ARBA" id="ARBA00022448"/>
    </source>
</evidence>
<evidence type="ECO:0000259" key="13">
    <source>
        <dbReference type="PROSITE" id="PS50893"/>
    </source>
</evidence>
<feature type="domain" description="ABC transmembrane type-1" evidence="14">
    <location>
        <begin position="860"/>
        <end position="1147"/>
    </location>
</feature>
<dbReference type="GO" id="GO:0005524">
    <property type="term" value="F:ATP binding"/>
    <property type="evidence" value="ECO:0007669"/>
    <property type="project" value="UniProtKB-KW"/>
</dbReference>
<dbReference type="Gene3D" id="3.40.50.300">
    <property type="entry name" value="P-loop containing nucleotide triphosphate hydrolases"/>
    <property type="match status" value="2"/>
</dbReference>
<name>A0A438GK78_VITVI</name>
<feature type="transmembrane region" description="Helical" evidence="12">
    <location>
        <begin position="460"/>
        <end position="481"/>
    </location>
</feature>
<dbReference type="PROSITE" id="PS00211">
    <property type="entry name" value="ABC_TRANSPORTER_1"/>
    <property type="match status" value="1"/>
</dbReference>
<feature type="transmembrane region" description="Helical" evidence="12">
    <location>
        <begin position="426"/>
        <end position="448"/>
    </location>
</feature>
<feature type="transmembrane region" description="Helical" evidence="12">
    <location>
        <begin position="1006"/>
        <end position="1025"/>
    </location>
</feature>
<evidence type="ECO:0000256" key="1">
    <source>
        <dbReference type="ARBA" id="ARBA00004141"/>
    </source>
</evidence>
<comment type="caution">
    <text evidence="15">The sequence shown here is derived from an EMBL/GenBank/DDBJ whole genome shotgun (WGS) entry which is preliminary data.</text>
</comment>